<dbReference type="EC" id="3.4.21.89" evidence="1"/>
<evidence type="ECO:0000313" key="4">
    <source>
        <dbReference type="EMBL" id="MBU3878679.1"/>
    </source>
</evidence>
<proteinExistence type="predicted"/>
<keyword evidence="3" id="KW-0812">Transmembrane</keyword>
<gene>
    <name evidence="4" type="ORF">HGO97_023055</name>
</gene>
<protein>
    <recommendedName>
        <fullName evidence="1">Signal peptidase I</fullName>
        <ecNumber evidence="1">3.4.21.89</ecNumber>
    </recommendedName>
</protein>
<keyword evidence="5" id="KW-1185">Reference proteome</keyword>
<keyword evidence="3" id="KW-0472">Membrane</keyword>
<keyword evidence="3" id="KW-1133">Transmembrane helix</keyword>
<accession>A0ABS6DAQ8</accession>
<sequence length="184" mass="20777">MWSIMTDELFDPVPDELPSPEELFHKEEGNKDKKGKSTPSSHHTRKPIPRYKVVKRFSIGFLLLLILVILGAANLGRLGIHFYCMGSSSMESVIPKDSFLVVKSVKPEELKEGDIITFINGNHISVTHEIIEVILEYNSGPGYRTKGTDNEECDASITSYDDVIGKVVFHIPYVGRWLTLWKKS</sequence>
<feature type="compositionally biased region" description="Basic and acidic residues" evidence="2">
    <location>
        <begin position="22"/>
        <end position="32"/>
    </location>
</feature>
<dbReference type="InterPro" id="IPR001733">
    <property type="entry name" value="Peptidase_S26B"/>
</dbReference>
<feature type="region of interest" description="Disordered" evidence="2">
    <location>
        <begin position="11"/>
        <end position="45"/>
    </location>
</feature>
<dbReference type="GO" id="GO:0009003">
    <property type="term" value="F:signal peptidase activity"/>
    <property type="evidence" value="ECO:0007669"/>
    <property type="project" value="UniProtKB-EC"/>
</dbReference>
<keyword evidence="4" id="KW-0378">Hydrolase</keyword>
<dbReference type="RefSeq" id="WP_168866634.1">
    <property type="nucleotide sequence ID" value="NZ_JABACJ020000042.1"/>
</dbReference>
<organism evidence="4 5">
    <name type="scientific">Faecalicatena faecalis</name>
    <dbReference type="NCBI Taxonomy" id="2726362"/>
    <lineage>
        <taxon>Bacteria</taxon>
        <taxon>Bacillati</taxon>
        <taxon>Bacillota</taxon>
        <taxon>Clostridia</taxon>
        <taxon>Lachnospirales</taxon>
        <taxon>Lachnospiraceae</taxon>
        <taxon>Faecalicatena</taxon>
    </lineage>
</organism>
<evidence type="ECO:0000256" key="1">
    <source>
        <dbReference type="NCBIfam" id="TIGR02228"/>
    </source>
</evidence>
<dbReference type="Proteomes" id="UP000723714">
    <property type="component" value="Unassembled WGS sequence"/>
</dbReference>
<comment type="caution">
    <text evidence="4">The sequence shown here is derived from an EMBL/GenBank/DDBJ whole genome shotgun (WGS) entry which is preliminary data.</text>
</comment>
<dbReference type="NCBIfam" id="TIGR02228">
    <property type="entry name" value="sigpep_I_arch"/>
    <property type="match status" value="1"/>
</dbReference>
<feature type="transmembrane region" description="Helical" evidence="3">
    <location>
        <begin position="57"/>
        <end position="80"/>
    </location>
</feature>
<dbReference type="CDD" id="cd06530">
    <property type="entry name" value="S26_SPase_I"/>
    <property type="match status" value="1"/>
</dbReference>
<reference evidence="4 5" key="1">
    <citation type="submission" date="2021-06" db="EMBL/GenBank/DDBJ databases">
        <title>Faecalicatena sp. nov. isolated from porcine feces.</title>
        <authorList>
            <person name="Oh B.S."/>
            <person name="Lee J.H."/>
        </authorList>
    </citation>
    <scope>NUCLEOTIDE SEQUENCE [LARGE SCALE GENOMIC DNA]</scope>
    <source>
        <strain evidence="4 5">AGMB00832</strain>
    </source>
</reference>
<evidence type="ECO:0000256" key="2">
    <source>
        <dbReference type="SAM" id="MobiDB-lite"/>
    </source>
</evidence>
<evidence type="ECO:0000313" key="5">
    <source>
        <dbReference type="Proteomes" id="UP000723714"/>
    </source>
</evidence>
<dbReference type="EMBL" id="JABACJ020000042">
    <property type="protein sequence ID" value="MBU3878679.1"/>
    <property type="molecule type" value="Genomic_DNA"/>
</dbReference>
<dbReference type="InterPro" id="IPR019533">
    <property type="entry name" value="Peptidase_S26"/>
</dbReference>
<evidence type="ECO:0000256" key="3">
    <source>
        <dbReference type="SAM" id="Phobius"/>
    </source>
</evidence>
<name>A0ABS6DAQ8_9FIRM</name>